<dbReference type="Proteomes" id="UP000824214">
    <property type="component" value="Unassembled WGS sequence"/>
</dbReference>
<gene>
    <name evidence="8" type="ORF">H9942_10300</name>
</gene>
<evidence type="ECO:0000256" key="2">
    <source>
        <dbReference type="ARBA" id="ARBA00012662"/>
    </source>
</evidence>
<dbReference type="Gene3D" id="3.20.20.80">
    <property type="entry name" value="Glycosidases"/>
    <property type="match status" value="1"/>
</dbReference>
<evidence type="ECO:0000256" key="5">
    <source>
        <dbReference type="ARBA" id="ARBA00023295"/>
    </source>
</evidence>
<dbReference type="InterPro" id="IPR000933">
    <property type="entry name" value="Glyco_hydro_29"/>
</dbReference>
<evidence type="ECO:0000313" key="8">
    <source>
        <dbReference type="EMBL" id="HJB38435.1"/>
    </source>
</evidence>
<keyword evidence="4" id="KW-0378">Hydrolase</keyword>
<dbReference type="Pfam" id="PF01120">
    <property type="entry name" value="Alpha_L_fucos"/>
    <property type="match status" value="1"/>
</dbReference>
<evidence type="ECO:0000259" key="7">
    <source>
        <dbReference type="Pfam" id="PF03256"/>
    </source>
</evidence>
<evidence type="ECO:0000256" key="3">
    <source>
        <dbReference type="ARBA" id="ARBA00022729"/>
    </source>
</evidence>
<proteinExistence type="inferred from homology"/>
<dbReference type="SUPFAM" id="SSF51445">
    <property type="entry name" value="(Trans)glycosidases"/>
    <property type="match status" value="1"/>
</dbReference>
<dbReference type="AlphaFoldDB" id="A0A9D2S0Q7"/>
<evidence type="ECO:0000313" key="9">
    <source>
        <dbReference type="Proteomes" id="UP000824214"/>
    </source>
</evidence>
<dbReference type="GO" id="GO:0004560">
    <property type="term" value="F:alpha-L-fucosidase activity"/>
    <property type="evidence" value="ECO:0007669"/>
    <property type="project" value="InterPro"/>
</dbReference>
<dbReference type="PANTHER" id="PTHR10030:SF37">
    <property type="entry name" value="ALPHA-L-FUCOSIDASE-RELATED"/>
    <property type="match status" value="1"/>
</dbReference>
<dbReference type="PANTHER" id="PTHR10030">
    <property type="entry name" value="ALPHA-L-FUCOSIDASE"/>
    <property type="match status" value="1"/>
</dbReference>
<dbReference type="SMART" id="SM00812">
    <property type="entry name" value="Alpha_L_fucos"/>
    <property type="match status" value="1"/>
</dbReference>
<dbReference type="Pfam" id="PF03256">
    <property type="entry name" value="ANAPC10"/>
    <property type="match status" value="1"/>
</dbReference>
<keyword evidence="5" id="KW-0326">Glycosidase</keyword>
<feature type="domain" description="DOC" evidence="7">
    <location>
        <begin position="350"/>
        <end position="390"/>
    </location>
</feature>
<name>A0A9D2S0Q7_9FIRM</name>
<protein>
    <recommendedName>
        <fullName evidence="2">alpha-L-fucosidase</fullName>
        <ecNumber evidence="2">3.2.1.51</ecNumber>
    </recommendedName>
</protein>
<reference evidence="8" key="1">
    <citation type="journal article" date="2021" name="PeerJ">
        <title>Extensive microbial diversity within the chicken gut microbiome revealed by metagenomics and culture.</title>
        <authorList>
            <person name="Gilroy R."/>
            <person name="Ravi A."/>
            <person name="Getino M."/>
            <person name="Pursley I."/>
            <person name="Horton D.L."/>
            <person name="Alikhan N.F."/>
            <person name="Baker D."/>
            <person name="Gharbi K."/>
            <person name="Hall N."/>
            <person name="Watson M."/>
            <person name="Adriaenssens E.M."/>
            <person name="Foster-Nyarko E."/>
            <person name="Jarju S."/>
            <person name="Secka A."/>
            <person name="Antonio M."/>
            <person name="Oren A."/>
            <person name="Chaudhuri R.R."/>
            <person name="La Ragione R."/>
            <person name="Hildebrand F."/>
            <person name="Pallen M.J."/>
        </authorList>
    </citation>
    <scope>NUCLEOTIDE SEQUENCE</scope>
    <source>
        <strain evidence="8">ChiBcolR8-3208</strain>
    </source>
</reference>
<dbReference type="GO" id="GO:0016139">
    <property type="term" value="P:glycoside catabolic process"/>
    <property type="evidence" value="ECO:0007669"/>
    <property type="project" value="TreeGrafter"/>
</dbReference>
<comment type="caution">
    <text evidence="8">The sequence shown here is derived from an EMBL/GenBank/DDBJ whole genome shotgun (WGS) entry which is preliminary data.</text>
</comment>
<feature type="domain" description="Glycoside hydrolase family 29 N-terminal" evidence="6">
    <location>
        <begin position="51"/>
        <end position="343"/>
    </location>
</feature>
<dbReference type="InterPro" id="IPR017853">
    <property type="entry name" value="GH"/>
</dbReference>
<accession>A0A9D2S0Q7</accession>
<dbReference type="GO" id="GO:0006004">
    <property type="term" value="P:fucose metabolic process"/>
    <property type="evidence" value="ECO:0007669"/>
    <property type="project" value="TreeGrafter"/>
</dbReference>
<dbReference type="EMBL" id="DWXZ01000218">
    <property type="protein sequence ID" value="HJB38435.1"/>
    <property type="molecule type" value="Genomic_DNA"/>
</dbReference>
<dbReference type="EC" id="3.2.1.51" evidence="2"/>
<dbReference type="InterPro" id="IPR057739">
    <property type="entry name" value="Glyco_hydro_29_N"/>
</dbReference>
<keyword evidence="3" id="KW-0732">Signal</keyword>
<dbReference type="InterPro" id="IPR004939">
    <property type="entry name" value="APC_su10/DOC_dom"/>
</dbReference>
<evidence type="ECO:0000256" key="4">
    <source>
        <dbReference type="ARBA" id="ARBA00022801"/>
    </source>
</evidence>
<sequence length="473" mass="54024">MNYTELDRRLVQVVPSPRQFAYQQLEFYAFVHFTVNTFTGREWGDGTEDPAIFNPEKLDARQWARAVKSAGMRGLILTCKHHDGFCLWPSRYTEHSVAHSPYQGGKGDIVRETAQACREEGLRFGVYLSPWDRNNPLYGQGKAYDDYFCAQLEELLTGYGDIFAVWFDGACGEGPNGKKQYYDWERYYALIRKLQPGACINVCGPDIRWCGNEAGDTRPSEWSVVPARTRDTEKIASLSQQADDESFRQRKISASDKDLGSREALREEQELIWYPAEVNTSIRPGWFYHPEEDNQVKSLDTLLDVYVRSVGGNSTFLLNIPPTAEGLFHENDVCRLEELGDALREAFRENLLEKAALSASSAQEGHGVENLRQDSYDSWFQTEESVTHCVLEAAWEKPQVFRWVALKENILRSQRVERFTLEVRQGGQWKEAYQGTVVGYKKLIPLEGLEGDGLRVTIQDARVCPTLAFWGVY</sequence>
<organism evidence="8 9">
    <name type="scientific">Candidatus Acutalibacter ornithocaccae</name>
    <dbReference type="NCBI Taxonomy" id="2838416"/>
    <lineage>
        <taxon>Bacteria</taxon>
        <taxon>Bacillati</taxon>
        <taxon>Bacillota</taxon>
        <taxon>Clostridia</taxon>
        <taxon>Eubacteriales</taxon>
        <taxon>Acutalibacteraceae</taxon>
        <taxon>Acutalibacter</taxon>
    </lineage>
</organism>
<dbReference type="Gene3D" id="2.60.120.260">
    <property type="entry name" value="Galactose-binding domain-like"/>
    <property type="match status" value="1"/>
</dbReference>
<reference evidence="8" key="2">
    <citation type="submission" date="2021-04" db="EMBL/GenBank/DDBJ databases">
        <authorList>
            <person name="Gilroy R."/>
        </authorList>
    </citation>
    <scope>NUCLEOTIDE SEQUENCE</scope>
    <source>
        <strain evidence="8">ChiBcolR8-3208</strain>
    </source>
</reference>
<evidence type="ECO:0000259" key="6">
    <source>
        <dbReference type="Pfam" id="PF01120"/>
    </source>
</evidence>
<dbReference type="GO" id="GO:0005764">
    <property type="term" value="C:lysosome"/>
    <property type="evidence" value="ECO:0007669"/>
    <property type="project" value="TreeGrafter"/>
</dbReference>
<evidence type="ECO:0000256" key="1">
    <source>
        <dbReference type="ARBA" id="ARBA00007951"/>
    </source>
</evidence>
<comment type="similarity">
    <text evidence="1">Belongs to the glycosyl hydrolase 29 family.</text>
</comment>